<evidence type="ECO:0000256" key="1">
    <source>
        <dbReference type="SAM" id="MobiDB-lite"/>
    </source>
</evidence>
<keyword evidence="3" id="KW-1185">Reference proteome</keyword>
<evidence type="ECO:0000313" key="2">
    <source>
        <dbReference type="EMBL" id="TDP89564.1"/>
    </source>
</evidence>
<gene>
    <name evidence="2" type="ORF">EDF62_3317</name>
</gene>
<dbReference type="EMBL" id="SNYA01000009">
    <property type="protein sequence ID" value="TDP89564.1"/>
    <property type="molecule type" value="Genomic_DNA"/>
</dbReference>
<dbReference type="Proteomes" id="UP000295601">
    <property type="component" value="Unassembled WGS sequence"/>
</dbReference>
<accession>A0A4R6RS65</accession>
<reference evidence="2 3" key="1">
    <citation type="submission" date="2019-03" db="EMBL/GenBank/DDBJ databases">
        <title>Genomic analyses of the natural microbiome of Caenorhabditis elegans.</title>
        <authorList>
            <person name="Samuel B."/>
        </authorList>
    </citation>
    <scope>NUCLEOTIDE SEQUENCE [LARGE SCALE GENOMIC DNA]</scope>
    <source>
        <strain evidence="2 3">JUb18</strain>
    </source>
</reference>
<feature type="region of interest" description="Disordered" evidence="1">
    <location>
        <begin position="321"/>
        <end position="344"/>
    </location>
</feature>
<sequence>MRAFAPQVISIMNNQTRRQNLGLGRTAAGGSGGSFASHERDSAAPPAAPHRVPEHTSASVQTPEYSRQMIADRWGDDITDLGRNGGGLHGFEIQRYMYDGTPDERRLQVTFDSQGDVRQVLEHFPKAGVSGIWREAEDYGEELQASVRRSRLRDMGVAAEGAENDGGSYGNRFTGARRGELDGGHVDAAQVAKLIRADVKRAQEWGALPPGKVFVTTAKSRGSQSIQVTAEVPEGTAYRRAPKGMSEEDLVYWQRTDRGRPSITASNITQTLSAIGDQWNDHESDSMRGYSTSDYHLSANVREQAPDAGPGGDRTLVAAALKRDEDEDRRMADALRRGHASGEF</sequence>
<comment type="caution">
    <text evidence="2">The sequence shown here is derived from an EMBL/GenBank/DDBJ whole genome shotgun (WGS) entry which is preliminary data.</text>
</comment>
<feature type="compositionally biased region" description="Polar residues" evidence="1">
    <location>
        <begin position="56"/>
        <end position="65"/>
    </location>
</feature>
<feature type="region of interest" description="Disordered" evidence="1">
    <location>
        <begin position="22"/>
        <end position="66"/>
    </location>
</feature>
<protein>
    <submittedName>
        <fullName evidence="2">Uncharacterized protein</fullName>
    </submittedName>
</protein>
<dbReference type="AlphaFoldDB" id="A0A4R6RS65"/>
<name>A0A4R6RS65_9MICO</name>
<evidence type="ECO:0000313" key="3">
    <source>
        <dbReference type="Proteomes" id="UP000295601"/>
    </source>
</evidence>
<organism evidence="2 3">
    <name type="scientific">Leucobacter luti</name>
    <dbReference type="NCBI Taxonomy" id="340320"/>
    <lineage>
        <taxon>Bacteria</taxon>
        <taxon>Bacillati</taxon>
        <taxon>Actinomycetota</taxon>
        <taxon>Actinomycetes</taxon>
        <taxon>Micrococcales</taxon>
        <taxon>Microbacteriaceae</taxon>
        <taxon>Leucobacter</taxon>
    </lineage>
</organism>
<proteinExistence type="predicted"/>